<evidence type="ECO:0000256" key="3">
    <source>
        <dbReference type="ARBA" id="ARBA00022679"/>
    </source>
</evidence>
<evidence type="ECO:0000256" key="5">
    <source>
        <dbReference type="ARBA" id="ARBA00022777"/>
    </source>
</evidence>
<evidence type="ECO:0000313" key="9">
    <source>
        <dbReference type="EMBL" id="SCG17517.1"/>
    </source>
</evidence>
<dbReference type="EC" id="2.7.11.1" evidence="1"/>
<keyword evidence="6" id="KW-0067">ATP-binding</keyword>
<accession>A0A1C5GCQ8</accession>
<protein>
    <recommendedName>
        <fullName evidence="1">non-specific serine/threonine protein kinase</fullName>
        <ecNumber evidence="1">2.7.11.1</ecNumber>
    </recommendedName>
</protein>
<keyword evidence="10" id="KW-1185">Reference proteome</keyword>
<dbReference type="PANTHER" id="PTHR43289">
    <property type="entry name" value="MITOGEN-ACTIVATED PROTEIN KINASE KINASE KINASE 20-RELATED"/>
    <property type="match status" value="1"/>
</dbReference>
<dbReference type="EMBL" id="LT607733">
    <property type="protein sequence ID" value="SCG17517.1"/>
    <property type="molecule type" value="Genomic_DNA"/>
</dbReference>
<evidence type="ECO:0000256" key="6">
    <source>
        <dbReference type="ARBA" id="ARBA00022840"/>
    </source>
</evidence>
<dbReference type="PROSITE" id="PS50011">
    <property type="entry name" value="PROTEIN_KINASE_DOM"/>
    <property type="match status" value="1"/>
</dbReference>
<reference evidence="9 10" key="1">
    <citation type="submission" date="2016-06" db="EMBL/GenBank/DDBJ databases">
        <authorList>
            <person name="Kjaerup R.B."/>
            <person name="Dalgaard T.S."/>
            <person name="Juul-Madsen H.R."/>
        </authorList>
    </citation>
    <scope>NUCLEOTIDE SEQUENCE [LARGE SCALE GENOMIC DNA]</scope>
    <source>
        <strain evidence="9 10">DSM 43913</strain>
    </source>
</reference>
<dbReference type="GeneID" id="95805887"/>
<dbReference type="GO" id="GO:0005524">
    <property type="term" value="F:ATP binding"/>
    <property type="evidence" value="ECO:0007669"/>
    <property type="project" value="UniProtKB-KW"/>
</dbReference>
<dbReference type="SMART" id="SM00220">
    <property type="entry name" value="S_TKc"/>
    <property type="match status" value="1"/>
</dbReference>
<dbReference type="Pfam" id="PF00069">
    <property type="entry name" value="Pkinase"/>
    <property type="match status" value="1"/>
</dbReference>
<dbReference type="Gene3D" id="1.10.510.10">
    <property type="entry name" value="Transferase(Phosphotransferase) domain 1"/>
    <property type="match status" value="1"/>
</dbReference>
<dbReference type="PANTHER" id="PTHR43289:SF6">
    <property type="entry name" value="SERINE_THREONINE-PROTEIN KINASE NEKL-3"/>
    <property type="match status" value="1"/>
</dbReference>
<feature type="compositionally biased region" description="Polar residues" evidence="7">
    <location>
        <begin position="1"/>
        <end position="13"/>
    </location>
</feature>
<dbReference type="RefSeq" id="WP_172896552.1">
    <property type="nucleotide sequence ID" value="NZ_LT607733.1"/>
</dbReference>
<dbReference type="SUPFAM" id="SSF56112">
    <property type="entry name" value="Protein kinase-like (PK-like)"/>
    <property type="match status" value="1"/>
</dbReference>
<keyword evidence="4" id="KW-0547">Nucleotide-binding</keyword>
<organism evidence="9 10">
    <name type="scientific">Micromonospora echinofusca</name>
    <dbReference type="NCBI Taxonomy" id="47858"/>
    <lineage>
        <taxon>Bacteria</taxon>
        <taxon>Bacillati</taxon>
        <taxon>Actinomycetota</taxon>
        <taxon>Actinomycetes</taxon>
        <taxon>Micromonosporales</taxon>
        <taxon>Micromonosporaceae</taxon>
        <taxon>Micromonospora</taxon>
    </lineage>
</organism>
<feature type="domain" description="Protein kinase" evidence="8">
    <location>
        <begin position="20"/>
        <end position="359"/>
    </location>
</feature>
<dbReference type="InterPro" id="IPR011009">
    <property type="entry name" value="Kinase-like_dom_sf"/>
</dbReference>
<dbReference type="AlphaFoldDB" id="A0A1C5GCQ8"/>
<evidence type="ECO:0000313" key="10">
    <source>
        <dbReference type="Proteomes" id="UP000198251"/>
    </source>
</evidence>
<keyword evidence="2" id="KW-0723">Serine/threonine-protein kinase</keyword>
<dbReference type="CDD" id="cd14014">
    <property type="entry name" value="STKc_PknB_like"/>
    <property type="match status" value="1"/>
</dbReference>
<dbReference type="InterPro" id="IPR000719">
    <property type="entry name" value="Prot_kinase_dom"/>
</dbReference>
<name>A0A1C5GCQ8_MICEH</name>
<dbReference type="GO" id="GO:0004674">
    <property type="term" value="F:protein serine/threonine kinase activity"/>
    <property type="evidence" value="ECO:0007669"/>
    <property type="project" value="UniProtKB-KW"/>
</dbReference>
<gene>
    <name evidence="9" type="ORF">GA0070610_3829</name>
</gene>
<evidence type="ECO:0000256" key="2">
    <source>
        <dbReference type="ARBA" id="ARBA00022527"/>
    </source>
</evidence>
<dbReference type="Proteomes" id="UP000198251">
    <property type="component" value="Chromosome I"/>
</dbReference>
<evidence type="ECO:0000256" key="7">
    <source>
        <dbReference type="SAM" id="MobiDB-lite"/>
    </source>
</evidence>
<proteinExistence type="predicted"/>
<keyword evidence="3" id="KW-0808">Transferase</keyword>
<evidence type="ECO:0000259" key="8">
    <source>
        <dbReference type="PROSITE" id="PS50011"/>
    </source>
</evidence>
<sequence length="651" mass="70560">MSSDDATVPTAASGNRKDYALDPRPIARGGQATVFAATHKRSGRRVAFKRVNIRHVDMIARMKREIEAATLFGDHPNVMPVLDHDSAFEWFVMPLAEATALTLAKDLAETGALRDLVSAICQALRLPHEQGWIHRDLKPDNLLRLDGRWVVADWGLGRRPRGQTTDARRTRMGTAFGTEGFAAPELAVDAHAAGPPADIYSIGQIIGWALTGVPPHANIPLLPAGGPWRAIVKAATLHDVDRRIASVDDLLAMIADELDNPEVVVHRGGQLLARARTGDPAAPLELLRLAAQSDENCRILWDGVLGLPDEQTHGAITADPGAAAEVVRLLRVPASRDPKAATTPPDVIRWLLVVAHQAEEGEHWDLLDDTIESLLLLSARVDDRKSLAEVSEWMGSRTGQAASSLAVALRRWPAHPRIREELSGRSDVDYRVRQNLRIQPSKGPRPVRQRGVLRRPRAWLLVGAVAATLGVSAPVLVDQLNGNGSPGENGSAPEPGEPKNPFAGLPKTPGELALFVMADFVAPWNSYPSWAGCRSGSGDTVVNGSFPSQPGPKIAPSKSIHCDNGGNLAVMFAEFRDSRDFTAVHNRYLAAELPANPRPGEAAPPPGLHVFEWSQTERAVVWTDPKNKLIGLLITGSSRTDLVELWTRYQT</sequence>
<keyword evidence="5 9" id="KW-0418">Kinase</keyword>
<evidence type="ECO:0000256" key="1">
    <source>
        <dbReference type="ARBA" id="ARBA00012513"/>
    </source>
</evidence>
<feature type="region of interest" description="Disordered" evidence="7">
    <location>
        <begin position="1"/>
        <end position="24"/>
    </location>
</feature>
<evidence type="ECO:0000256" key="4">
    <source>
        <dbReference type="ARBA" id="ARBA00022741"/>
    </source>
</evidence>
<feature type="region of interest" description="Disordered" evidence="7">
    <location>
        <begin position="480"/>
        <end position="505"/>
    </location>
</feature>